<dbReference type="InterPro" id="IPR000415">
    <property type="entry name" value="Nitroreductase-like"/>
</dbReference>
<keyword evidence="2" id="KW-0732">Signal</keyword>
<dbReference type="PANTHER" id="PTHR43543:SF1">
    <property type="entry name" value="MALONIC SEMIALDEHYDE REDUCTASE RUTE-RELATED"/>
    <property type="match status" value="1"/>
</dbReference>
<evidence type="ECO:0000256" key="2">
    <source>
        <dbReference type="SAM" id="SignalP"/>
    </source>
</evidence>
<feature type="region of interest" description="Disordered" evidence="1">
    <location>
        <begin position="295"/>
        <end position="351"/>
    </location>
</feature>
<sequence length="369" mass="40705">MPIAYFLLHFILVLQLSYAFQSYSIPSILKSQPSRSVSSYHSSSSVNLNSHSEQVHVGASSSSLDDAVLNRYACTRFKRFDNETGALEYASPSDPDIVNGAASALDLARRAPSGFNTQPYKVLLVSSKEQKEALSRYCCGHNAHRVRDSDCTAIFLADRQVTRTFGDFSDMLQKNNENRPPKGLWLMKVYITLFSSGLPFPKWIAGPISWAMRLALRMVSWVARSSYPIPTLSSSETWSQKNTMLVAMTYMLGCTTRQIATCPMEGFTTWGIRQALKIPRRYTIPLIVATGTPHYTRRRPSIDTQGKTSSSTKPTAEAANSSTVSSSGTMRTDDTGVSHGPSSSTSGTPRYSFDNVVFGDSFGQPYSQL</sequence>
<dbReference type="GO" id="GO:0016491">
    <property type="term" value="F:oxidoreductase activity"/>
    <property type="evidence" value="ECO:0007669"/>
    <property type="project" value="InterPro"/>
</dbReference>
<evidence type="ECO:0000259" key="3">
    <source>
        <dbReference type="Pfam" id="PF00881"/>
    </source>
</evidence>
<dbReference type="Gene3D" id="3.40.109.10">
    <property type="entry name" value="NADH Oxidase"/>
    <property type="match status" value="1"/>
</dbReference>
<organism evidence="4 5">
    <name type="scientific">Cylindrotheca closterium</name>
    <dbReference type="NCBI Taxonomy" id="2856"/>
    <lineage>
        <taxon>Eukaryota</taxon>
        <taxon>Sar</taxon>
        <taxon>Stramenopiles</taxon>
        <taxon>Ochrophyta</taxon>
        <taxon>Bacillariophyta</taxon>
        <taxon>Bacillariophyceae</taxon>
        <taxon>Bacillariophycidae</taxon>
        <taxon>Bacillariales</taxon>
        <taxon>Bacillariaceae</taxon>
        <taxon>Cylindrotheca</taxon>
    </lineage>
</organism>
<comment type="caution">
    <text evidence="4">The sequence shown here is derived from an EMBL/GenBank/DDBJ whole genome shotgun (WGS) entry which is preliminary data.</text>
</comment>
<keyword evidence="5" id="KW-1185">Reference proteome</keyword>
<dbReference type="Proteomes" id="UP001295423">
    <property type="component" value="Unassembled WGS sequence"/>
</dbReference>
<feature type="signal peptide" evidence="2">
    <location>
        <begin position="1"/>
        <end position="19"/>
    </location>
</feature>
<dbReference type="SUPFAM" id="SSF55469">
    <property type="entry name" value="FMN-dependent nitroreductase-like"/>
    <property type="match status" value="1"/>
</dbReference>
<dbReference type="Pfam" id="PF00881">
    <property type="entry name" value="Nitroreductase"/>
    <property type="match status" value="1"/>
</dbReference>
<evidence type="ECO:0000313" key="5">
    <source>
        <dbReference type="Proteomes" id="UP001295423"/>
    </source>
</evidence>
<reference evidence="4" key="1">
    <citation type="submission" date="2023-08" db="EMBL/GenBank/DDBJ databases">
        <authorList>
            <person name="Audoor S."/>
            <person name="Bilcke G."/>
        </authorList>
    </citation>
    <scope>NUCLEOTIDE SEQUENCE</scope>
</reference>
<dbReference type="InterPro" id="IPR029479">
    <property type="entry name" value="Nitroreductase"/>
</dbReference>
<dbReference type="InterPro" id="IPR050461">
    <property type="entry name" value="Nitroreductase_HadB/RutE"/>
</dbReference>
<dbReference type="PANTHER" id="PTHR43543">
    <property type="entry name" value="MALONIC SEMIALDEHYDE REDUCTASE RUTE-RELATED"/>
    <property type="match status" value="1"/>
</dbReference>
<feature type="domain" description="Nitroreductase" evidence="3">
    <location>
        <begin position="234"/>
        <end position="291"/>
    </location>
</feature>
<feature type="chain" id="PRO_5042097962" description="Nitroreductase domain-containing protein" evidence="2">
    <location>
        <begin position="20"/>
        <end position="369"/>
    </location>
</feature>
<dbReference type="AlphaFoldDB" id="A0AAD2FRX5"/>
<feature type="compositionally biased region" description="Polar residues" evidence="1">
    <location>
        <begin position="302"/>
        <end position="330"/>
    </location>
</feature>
<dbReference type="EMBL" id="CAKOGP040001759">
    <property type="protein sequence ID" value="CAJ1950176.1"/>
    <property type="molecule type" value="Genomic_DNA"/>
</dbReference>
<gene>
    <name evidence="4" type="ORF">CYCCA115_LOCUS12460</name>
</gene>
<name>A0AAD2FRX5_9STRA</name>
<accession>A0AAD2FRX5</accession>
<feature type="compositionally biased region" description="Low complexity" evidence="1">
    <location>
        <begin position="337"/>
        <end position="348"/>
    </location>
</feature>
<protein>
    <recommendedName>
        <fullName evidence="3">Nitroreductase domain-containing protein</fullName>
    </recommendedName>
</protein>
<evidence type="ECO:0000313" key="4">
    <source>
        <dbReference type="EMBL" id="CAJ1950176.1"/>
    </source>
</evidence>
<evidence type="ECO:0000256" key="1">
    <source>
        <dbReference type="SAM" id="MobiDB-lite"/>
    </source>
</evidence>
<proteinExistence type="predicted"/>